<name>A0ABT9IZC6_9BACL</name>
<dbReference type="RefSeq" id="WP_305992023.1">
    <property type="nucleotide sequence ID" value="NZ_JAVAMP010000004.1"/>
</dbReference>
<keyword evidence="1" id="KW-0472">Membrane</keyword>
<evidence type="ECO:0000313" key="3">
    <source>
        <dbReference type="Proteomes" id="UP001231941"/>
    </source>
</evidence>
<organism evidence="2 3">
    <name type="scientific">Chengkuizengella axinellae</name>
    <dbReference type="NCBI Taxonomy" id="3064388"/>
    <lineage>
        <taxon>Bacteria</taxon>
        <taxon>Bacillati</taxon>
        <taxon>Bacillota</taxon>
        <taxon>Bacilli</taxon>
        <taxon>Bacillales</taxon>
        <taxon>Paenibacillaceae</taxon>
        <taxon>Chengkuizengella</taxon>
    </lineage>
</organism>
<evidence type="ECO:0000256" key="1">
    <source>
        <dbReference type="SAM" id="Phobius"/>
    </source>
</evidence>
<reference evidence="2 3" key="1">
    <citation type="submission" date="2023-08" db="EMBL/GenBank/DDBJ databases">
        <authorList>
            <person name="Park J.-S."/>
        </authorList>
    </citation>
    <scope>NUCLEOTIDE SEQUENCE [LARGE SCALE GENOMIC DNA]</scope>
    <source>
        <strain evidence="2 3">2205SS18-9</strain>
    </source>
</reference>
<keyword evidence="1" id="KW-1133">Transmembrane helix</keyword>
<evidence type="ECO:0000313" key="2">
    <source>
        <dbReference type="EMBL" id="MDP5274717.1"/>
    </source>
</evidence>
<dbReference type="EMBL" id="JAVAMP010000004">
    <property type="protein sequence ID" value="MDP5274717.1"/>
    <property type="molecule type" value="Genomic_DNA"/>
</dbReference>
<feature type="transmembrane region" description="Helical" evidence="1">
    <location>
        <begin position="5"/>
        <end position="22"/>
    </location>
</feature>
<comment type="caution">
    <text evidence="2">The sequence shown here is derived from an EMBL/GenBank/DDBJ whole genome shotgun (WGS) entry which is preliminary data.</text>
</comment>
<feature type="transmembrane region" description="Helical" evidence="1">
    <location>
        <begin position="121"/>
        <end position="138"/>
    </location>
</feature>
<feature type="transmembrane region" description="Helical" evidence="1">
    <location>
        <begin position="28"/>
        <end position="49"/>
    </location>
</feature>
<proteinExistence type="predicted"/>
<keyword evidence="1" id="KW-0812">Transmembrane</keyword>
<gene>
    <name evidence="2" type="ORF">Q5Y73_11395</name>
</gene>
<keyword evidence="3" id="KW-1185">Reference proteome</keyword>
<feature type="transmembrane region" description="Helical" evidence="1">
    <location>
        <begin position="61"/>
        <end position="83"/>
    </location>
</feature>
<feature type="transmembrane region" description="Helical" evidence="1">
    <location>
        <begin position="89"/>
        <end position="109"/>
    </location>
</feature>
<protein>
    <submittedName>
        <fullName evidence="2">Uncharacterized protein</fullName>
    </submittedName>
</protein>
<accession>A0ABT9IZC6</accession>
<dbReference type="Proteomes" id="UP001231941">
    <property type="component" value="Unassembled WGS sequence"/>
</dbReference>
<sequence>MTTELAVLIFYFPLKVVLQVWLPQYADSLNYMALLFPLFVYEGKMSLLINTYLKTLRKEKLMLIINFISFVLSCILTIITTILLKNLDLAISSIVLLLVFRSVLAELLLAKILEISINKDIILEIIIVFIFVLSGWFIDSWVSVLVYGGAYLTYLLIKKEELMGTMKHAKLFIKA</sequence>